<dbReference type="PANTHER" id="PTHR31209:SF0">
    <property type="entry name" value="METALLOENZYME DOMAIN-CONTAINING PROTEIN"/>
    <property type="match status" value="1"/>
</dbReference>
<dbReference type="eggNOG" id="ENOG502QR26">
    <property type="taxonomic scope" value="Eukaryota"/>
</dbReference>
<dbReference type="RefSeq" id="XP_001019272.2">
    <property type="nucleotide sequence ID" value="XM_001019272.3"/>
</dbReference>
<dbReference type="GO" id="GO:0004619">
    <property type="term" value="F:phosphoglycerate mutase activity"/>
    <property type="evidence" value="ECO:0007669"/>
    <property type="project" value="UniProtKB-EC"/>
</dbReference>
<dbReference type="HOGENOM" id="CLU_034906_0_0_1"/>
<evidence type="ECO:0000313" key="8">
    <source>
        <dbReference type="Proteomes" id="UP000009168"/>
    </source>
</evidence>
<dbReference type="Proteomes" id="UP000009168">
    <property type="component" value="Unassembled WGS sequence"/>
</dbReference>
<dbReference type="EMBL" id="GG662644">
    <property type="protein sequence ID" value="EAR99027.2"/>
    <property type="molecule type" value="Genomic_DNA"/>
</dbReference>
<dbReference type="Pfam" id="PF01676">
    <property type="entry name" value="Metalloenzyme"/>
    <property type="match status" value="1"/>
</dbReference>
<protein>
    <submittedName>
        <fullName evidence="7">2,3-bisphosphoglycerate-in-dependent phosphoglycerate mutase, putative</fullName>
    </submittedName>
</protein>
<keyword evidence="8" id="KW-1185">Reference proteome</keyword>
<comment type="pathway">
    <text evidence="3">Carbohydrate degradation.</text>
</comment>
<evidence type="ECO:0000256" key="1">
    <source>
        <dbReference type="ARBA" id="ARBA00000370"/>
    </source>
</evidence>
<evidence type="ECO:0000313" key="7">
    <source>
        <dbReference type="EMBL" id="EAR99027.2"/>
    </source>
</evidence>
<dbReference type="SUPFAM" id="SSF53649">
    <property type="entry name" value="Alkaline phosphatase-like"/>
    <property type="match status" value="1"/>
</dbReference>
<dbReference type="KEGG" id="tet:TTHERM_00384710"/>
<comment type="function">
    <text evidence="2">Catalyzes the interconversion of 2-phosphoglycerate and 3-phosphoglycerate.</text>
</comment>
<evidence type="ECO:0000256" key="5">
    <source>
        <dbReference type="ARBA" id="ARBA00023152"/>
    </source>
</evidence>
<dbReference type="PANTHER" id="PTHR31209">
    <property type="entry name" value="COFACTOR-INDEPENDENT PHOSPHOGLYCERATE MUTASE"/>
    <property type="match status" value="1"/>
</dbReference>
<dbReference type="GeneID" id="7822875"/>
<organism evidence="7 8">
    <name type="scientific">Tetrahymena thermophila (strain SB210)</name>
    <dbReference type="NCBI Taxonomy" id="312017"/>
    <lineage>
        <taxon>Eukaryota</taxon>
        <taxon>Sar</taxon>
        <taxon>Alveolata</taxon>
        <taxon>Ciliophora</taxon>
        <taxon>Intramacronucleata</taxon>
        <taxon>Oligohymenophorea</taxon>
        <taxon>Hymenostomatida</taxon>
        <taxon>Tetrahymenina</taxon>
        <taxon>Tetrahymenidae</taxon>
        <taxon>Tetrahymena</taxon>
    </lineage>
</organism>
<gene>
    <name evidence="7" type="ORF">TTHERM_00384710</name>
</gene>
<evidence type="ECO:0000259" key="6">
    <source>
        <dbReference type="Pfam" id="PF01676"/>
    </source>
</evidence>
<feature type="domain" description="Metalloenzyme" evidence="6">
    <location>
        <begin position="15"/>
        <end position="408"/>
    </location>
</feature>
<dbReference type="GO" id="GO:0006096">
    <property type="term" value="P:glycolytic process"/>
    <property type="evidence" value="ECO:0007669"/>
    <property type="project" value="UniProtKB-KW"/>
</dbReference>
<dbReference type="AlphaFoldDB" id="Q23RM1"/>
<dbReference type="NCBIfam" id="TIGR00306">
    <property type="entry name" value="apgM"/>
    <property type="match status" value="1"/>
</dbReference>
<evidence type="ECO:0000256" key="2">
    <source>
        <dbReference type="ARBA" id="ARBA00002315"/>
    </source>
</evidence>
<dbReference type="Pfam" id="PF10143">
    <property type="entry name" value="PhosphMutase"/>
    <property type="match status" value="1"/>
</dbReference>
<evidence type="ECO:0000256" key="4">
    <source>
        <dbReference type="ARBA" id="ARBA00005524"/>
    </source>
</evidence>
<name>Q23RM1_TETTS</name>
<evidence type="ECO:0000256" key="3">
    <source>
        <dbReference type="ARBA" id="ARBA00004921"/>
    </source>
</evidence>
<dbReference type="PIRSF" id="PIRSF006392">
    <property type="entry name" value="IPGAM_arch"/>
    <property type="match status" value="1"/>
</dbReference>
<dbReference type="Gene3D" id="3.40.720.10">
    <property type="entry name" value="Alkaline Phosphatase, subunit A"/>
    <property type="match status" value="2"/>
</dbReference>
<dbReference type="OrthoDB" id="113620at2759"/>
<dbReference type="InterPro" id="IPR017850">
    <property type="entry name" value="Alkaline_phosphatase_core_sf"/>
</dbReference>
<dbReference type="InParanoid" id="Q23RM1"/>
<dbReference type="InterPro" id="IPR006124">
    <property type="entry name" value="Metalloenzyme"/>
</dbReference>
<dbReference type="STRING" id="312017.Q23RM1"/>
<dbReference type="InterPro" id="IPR004456">
    <property type="entry name" value="Pglycerate_mutase_ApgM"/>
</dbReference>
<sequence>MSEQTSNTQTKKSVKILFILIDGIADLGLKERQNKTPLQIASLPTFNALAKSGVCGLMDPVETGLACGSDTAHMNIFGYIPFTLYRGRGAFESMGAGLHMDCSDIAFKCNFAHMEAETRIVKMRRVDRDFDKWGLPLIDYVNGMKVPEYPEHYIKVQHATEHRCGVILSGPNLTDRITGTDPLKDNLALRKVLAKDPQDPHSVESANIVNKLSDAIHEKLTQHELNVKRKAQNLPTANIILLRGAGMRLQVDEFEKKHGLKGFMIAPTAIINGLGQTIGMDVIKAPGATGDYHSNYSSKIQTAHQTFRQNPQYNFAFVHIKAVDDAGHDKSEARKIEYLQKVDDMLKEFTNIIKDETDSEYIICLTGDHTTPVRNGDHTFEPVPVGITLSSNLLNELNTKKQTNDELAHYKDNVEKFDELSAAEGVLGRFVGSQLLSILKNFKNQIEKI</sequence>
<keyword evidence="5" id="KW-0324">Glycolysis</keyword>
<comment type="catalytic activity">
    <reaction evidence="1">
        <text>(2R)-2-phosphoglycerate = (2R)-3-phosphoglycerate</text>
        <dbReference type="Rhea" id="RHEA:15901"/>
        <dbReference type="ChEBI" id="CHEBI:58272"/>
        <dbReference type="ChEBI" id="CHEBI:58289"/>
        <dbReference type="EC" id="5.4.2.12"/>
    </reaction>
</comment>
<comment type="similarity">
    <text evidence="4">Belongs to the BPG-independent phosphoglycerate mutase family. A-PGAM subfamily.</text>
</comment>
<proteinExistence type="inferred from homology"/>
<reference evidence="8" key="1">
    <citation type="journal article" date="2006" name="PLoS Biol.">
        <title>Macronuclear genome sequence of the ciliate Tetrahymena thermophila, a model eukaryote.</title>
        <authorList>
            <person name="Eisen J.A."/>
            <person name="Coyne R.S."/>
            <person name="Wu M."/>
            <person name="Wu D."/>
            <person name="Thiagarajan M."/>
            <person name="Wortman J.R."/>
            <person name="Badger J.H."/>
            <person name="Ren Q."/>
            <person name="Amedeo P."/>
            <person name="Jones K.M."/>
            <person name="Tallon L.J."/>
            <person name="Delcher A.L."/>
            <person name="Salzberg S.L."/>
            <person name="Silva J.C."/>
            <person name="Haas B.J."/>
            <person name="Majoros W.H."/>
            <person name="Farzad M."/>
            <person name="Carlton J.M."/>
            <person name="Smith R.K. Jr."/>
            <person name="Garg J."/>
            <person name="Pearlman R.E."/>
            <person name="Karrer K.M."/>
            <person name="Sun L."/>
            <person name="Manning G."/>
            <person name="Elde N.C."/>
            <person name="Turkewitz A.P."/>
            <person name="Asai D.J."/>
            <person name="Wilkes D.E."/>
            <person name="Wang Y."/>
            <person name="Cai H."/>
            <person name="Collins K."/>
            <person name="Stewart B.A."/>
            <person name="Lee S.R."/>
            <person name="Wilamowska K."/>
            <person name="Weinberg Z."/>
            <person name="Ruzzo W.L."/>
            <person name="Wloga D."/>
            <person name="Gaertig J."/>
            <person name="Frankel J."/>
            <person name="Tsao C.-C."/>
            <person name="Gorovsky M.A."/>
            <person name="Keeling P.J."/>
            <person name="Waller R.F."/>
            <person name="Patron N.J."/>
            <person name="Cherry J.M."/>
            <person name="Stover N.A."/>
            <person name="Krieger C.J."/>
            <person name="del Toro C."/>
            <person name="Ryder H.F."/>
            <person name="Williamson S.C."/>
            <person name="Barbeau R.A."/>
            <person name="Hamilton E.P."/>
            <person name="Orias E."/>
        </authorList>
    </citation>
    <scope>NUCLEOTIDE SEQUENCE [LARGE SCALE GENOMIC DNA]</scope>
    <source>
        <strain evidence="8">SB210</strain>
    </source>
</reference>
<dbReference type="CDD" id="cd16011">
    <property type="entry name" value="iPGM_like"/>
    <property type="match status" value="1"/>
</dbReference>
<dbReference type="OMA" id="IAFRCNF"/>
<dbReference type="GO" id="GO:0046872">
    <property type="term" value="F:metal ion binding"/>
    <property type="evidence" value="ECO:0007669"/>
    <property type="project" value="InterPro"/>
</dbReference>
<accession>Q23RM1</accession>